<feature type="domain" description="SnoaL-like" evidence="1">
    <location>
        <begin position="3"/>
        <end position="126"/>
    </location>
</feature>
<dbReference type="Pfam" id="PF13577">
    <property type="entry name" value="SnoaL_4"/>
    <property type="match status" value="1"/>
</dbReference>
<dbReference type="Proteomes" id="UP000184363">
    <property type="component" value="Unassembled WGS sequence"/>
</dbReference>
<organism evidence="2 3">
    <name type="scientific">Pseudonocardia thermophila</name>
    <dbReference type="NCBI Taxonomy" id="1848"/>
    <lineage>
        <taxon>Bacteria</taxon>
        <taxon>Bacillati</taxon>
        <taxon>Actinomycetota</taxon>
        <taxon>Actinomycetes</taxon>
        <taxon>Pseudonocardiales</taxon>
        <taxon>Pseudonocardiaceae</taxon>
        <taxon>Pseudonocardia</taxon>
    </lineage>
</organism>
<gene>
    <name evidence="2" type="ORF">SAMN05443637_10249</name>
</gene>
<dbReference type="OrthoDB" id="1492465at2"/>
<dbReference type="InterPro" id="IPR032710">
    <property type="entry name" value="NTF2-like_dom_sf"/>
</dbReference>
<dbReference type="AlphaFoldDB" id="A0A1M6P4Z2"/>
<accession>A0A1M6P4Z2</accession>
<dbReference type="EMBL" id="FRAP01000002">
    <property type="protein sequence ID" value="SHK02980.1"/>
    <property type="molecule type" value="Genomic_DNA"/>
</dbReference>
<evidence type="ECO:0000259" key="1">
    <source>
        <dbReference type="Pfam" id="PF13577"/>
    </source>
</evidence>
<dbReference type="Gene3D" id="3.10.450.50">
    <property type="match status" value="1"/>
</dbReference>
<evidence type="ECO:0000313" key="3">
    <source>
        <dbReference type="Proteomes" id="UP000184363"/>
    </source>
</evidence>
<evidence type="ECO:0000313" key="2">
    <source>
        <dbReference type="EMBL" id="SHK02980.1"/>
    </source>
</evidence>
<keyword evidence="3" id="KW-1185">Reference proteome</keyword>
<dbReference type="STRING" id="1848.SAMN05443637_10249"/>
<dbReference type="RefSeq" id="WP_073455209.1">
    <property type="nucleotide sequence ID" value="NZ_FRAP01000002.1"/>
</dbReference>
<name>A0A1M6P4Z2_PSETH</name>
<protein>
    <submittedName>
        <fullName evidence="2">SnoaL-like domain-containing protein</fullName>
    </submittedName>
</protein>
<dbReference type="InterPro" id="IPR037401">
    <property type="entry name" value="SnoaL-like"/>
</dbReference>
<proteinExistence type="predicted"/>
<reference evidence="2 3" key="1">
    <citation type="submission" date="2016-11" db="EMBL/GenBank/DDBJ databases">
        <authorList>
            <person name="Jaros S."/>
            <person name="Januszkiewicz K."/>
            <person name="Wedrychowicz H."/>
        </authorList>
    </citation>
    <scope>NUCLEOTIDE SEQUENCE [LARGE SCALE GENOMIC DNA]</scope>
    <source>
        <strain evidence="2 3">DSM 43832</strain>
    </source>
</reference>
<dbReference type="SUPFAM" id="SSF54427">
    <property type="entry name" value="NTF2-like"/>
    <property type="match status" value="1"/>
</dbReference>
<sequence>MATTSDEAAIRRVLTRWMQLDDSYADEEWITGILTEDFVLHAGDLRVEGRAAVRELNDRRAAGPPRGKHILSEPNIEVNGDEAVAITDYLYVTGSAEAGYTITTAGQYRDELVRDPAGAWRVRRRTNTHMSVPAGAPS</sequence>